<proteinExistence type="predicted"/>
<dbReference type="AlphaFoldDB" id="A0A7V8JL60"/>
<evidence type="ECO:0000259" key="1">
    <source>
        <dbReference type="Pfam" id="PF25199"/>
    </source>
</evidence>
<gene>
    <name evidence="2" type="ORF">GAK31_03242</name>
</gene>
<dbReference type="Pfam" id="PF25199">
    <property type="entry name" value="nSTAND_NTPase5"/>
    <property type="match status" value="1"/>
</dbReference>
<dbReference type="EMBL" id="WNDS01000004">
    <property type="protein sequence ID" value="KAF1014218.1"/>
    <property type="molecule type" value="Genomic_DNA"/>
</dbReference>
<evidence type="ECO:0000313" key="2">
    <source>
        <dbReference type="EMBL" id="KAF1014218.1"/>
    </source>
</evidence>
<sequence length="494" mass="54378">MELLKFGIELGDAEQLVSGVSHGHYNLLLGAGFSMSAKDRSGKFLPSGPGLGSELNVALEPGFDERDARNLAIVYEETVSEQASQDNLVRYLRDRFVGVMPTWHASVLKFPWSRIWTLNIDDILERISIGSGVFRPVPVAWTDNLSPPVTANQQVQVVHLHGRASTLPSTSKALVFAIREYAKAARSQGDWHSEFWSKWVQTPFLTVGARLVEEMDLAAAVHTGSKAREATGFPSIAVIKNIAHLDRRRLSRGGVVAIDADAQEFFEALASDVEVYQKKYEEMSRSPLLPGFIARFNQQFEVLGESRIGSRRNHDFYGGDEPSWADITTEIDGDRSATKAAFRRLSQAAAANQSAAVMFTGTPGSGRSASLLRLGKSFISLGYRVFRFRETERPDVDATVAWLNANPKTLLLVDNAADFSGNIREIMFLCQKSGVQCLVAVAERSKRCAMLQVHLDEFIAGEYELGSAVRSDVLSIITKRNSAARMGDATGWSD</sequence>
<reference evidence="3" key="1">
    <citation type="journal article" date="2020" name="MBio">
        <title>Horizontal gene transfer to a defensive symbiont with a reduced genome amongst a multipartite beetle microbiome.</title>
        <authorList>
            <person name="Waterworth S.C."/>
            <person name="Florez L.V."/>
            <person name="Rees E.R."/>
            <person name="Hertweck C."/>
            <person name="Kaltenpoth M."/>
            <person name="Kwan J.C."/>
        </authorList>
    </citation>
    <scope>NUCLEOTIDE SEQUENCE [LARGE SCALE GENOMIC DNA]</scope>
</reference>
<comment type="caution">
    <text evidence="2">The sequence shown here is derived from an EMBL/GenBank/DDBJ whole genome shotgun (WGS) entry which is preliminary data.</text>
</comment>
<feature type="domain" description="Novel STAND NTPase 5" evidence="1">
    <location>
        <begin position="315"/>
        <end position="452"/>
    </location>
</feature>
<dbReference type="InterPro" id="IPR057574">
    <property type="entry name" value="nSTAND_NTPase5_dom"/>
</dbReference>
<organism evidence="2 3">
    <name type="scientific">Stenotrophomonas maltophilia</name>
    <name type="common">Pseudomonas maltophilia</name>
    <name type="synonym">Xanthomonas maltophilia</name>
    <dbReference type="NCBI Taxonomy" id="40324"/>
    <lineage>
        <taxon>Bacteria</taxon>
        <taxon>Pseudomonadati</taxon>
        <taxon>Pseudomonadota</taxon>
        <taxon>Gammaproteobacteria</taxon>
        <taxon>Lysobacterales</taxon>
        <taxon>Lysobacteraceae</taxon>
        <taxon>Stenotrophomonas</taxon>
        <taxon>Stenotrophomonas maltophilia group</taxon>
    </lineage>
</organism>
<evidence type="ECO:0000313" key="3">
    <source>
        <dbReference type="Proteomes" id="UP000487117"/>
    </source>
</evidence>
<name>A0A7V8JL60_STEMA</name>
<protein>
    <recommendedName>
        <fullName evidence="1">Novel STAND NTPase 5 domain-containing protein</fullName>
    </recommendedName>
</protein>
<accession>A0A7V8JL60</accession>
<dbReference type="Proteomes" id="UP000487117">
    <property type="component" value="Unassembled WGS sequence"/>
</dbReference>